<dbReference type="SUPFAM" id="SSF101941">
    <property type="entry name" value="NAC domain"/>
    <property type="match status" value="1"/>
</dbReference>
<sequence length="265" mass="30467">MQRSASSLVINGGLGVRLPVGYRFHPTDEELVVHYLRKKVFDLPLPASVIPDLDVFQTHPWSLPGDLKEKRYFFSKRERNNNDNGKKRKRVKTSDGSGYWKPNGKERKIVDPVSNEVVGLKKSLVFCQYSTAHFECSTNTETEWVMHEFRLFGNQISMKALMKETWVVHSLFQKKRKPKRHGHGVRSYVHDEVIDRPSLMDFMVETNDDHEGPPQPASPCFSEVTDEISSRGYLLAHEQEETSSTSTANDNISFCSSFSRMRNKN</sequence>
<dbReference type="GO" id="GO:0006355">
    <property type="term" value="P:regulation of DNA-templated transcription"/>
    <property type="evidence" value="ECO:0007669"/>
    <property type="project" value="InterPro"/>
</dbReference>
<dbReference type="InParanoid" id="A0A7J7CPF3"/>
<dbReference type="Proteomes" id="UP000593562">
    <property type="component" value="Unassembled WGS sequence"/>
</dbReference>
<keyword evidence="8" id="KW-1185">Reference proteome</keyword>
<organism evidence="7 8">
    <name type="scientific">Tripterygium wilfordii</name>
    <name type="common">Thunder God vine</name>
    <dbReference type="NCBI Taxonomy" id="458696"/>
    <lineage>
        <taxon>Eukaryota</taxon>
        <taxon>Viridiplantae</taxon>
        <taxon>Streptophyta</taxon>
        <taxon>Embryophyta</taxon>
        <taxon>Tracheophyta</taxon>
        <taxon>Spermatophyta</taxon>
        <taxon>Magnoliopsida</taxon>
        <taxon>eudicotyledons</taxon>
        <taxon>Gunneridae</taxon>
        <taxon>Pentapetalae</taxon>
        <taxon>rosids</taxon>
        <taxon>fabids</taxon>
        <taxon>Celastrales</taxon>
        <taxon>Celastraceae</taxon>
        <taxon>Tripterygium</taxon>
    </lineage>
</organism>
<dbReference type="PANTHER" id="PTHR31719">
    <property type="entry name" value="NAC TRANSCRIPTION FACTOR 56"/>
    <property type="match status" value="1"/>
</dbReference>
<dbReference type="Pfam" id="PF02365">
    <property type="entry name" value="NAM"/>
    <property type="match status" value="1"/>
</dbReference>
<evidence type="ECO:0000256" key="2">
    <source>
        <dbReference type="ARBA" id="ARBA00023125"/>
    </source>
</evidence>
<evidence type="ECO:0000256" key="4">
    <source>
        <dbReference type="ARBA" id="ARBA00023242"/>
    </source>
</evidence>
<reference evidence="7 8" key="1">
    <citation type="journal article" date="2020" name="Nat. Commun.">
        <title>Genome of Tripterygium wilfordii and identification of cytochrome P450 involved in triptolide biosynthesis.</title>
        <authorList>
            <person name="Tu L."/>
            <person name="Su P."/>
            <person name="Zhang Z."/>
            <person name="Gao L."/>
            <person name="Wang J."/>
            <person name="Hu T."/>
            <person name="Zhou J."/>
            <person name="Zhang Y."/>
            <person name="Zhao Y."/>
            <person name="Liu Y."/>
            <person name="Song Y."/>
            <person name="Tong Y."/>
            <person name="Lu Y."/>
            <person name="Yang J."/>
            <person name="Xu C."/>
            <person name="Jia M."/>
            <person name="Peters R.J."/>
            <person name="Huang L."/>
            <person name="Gao W."/>
        </authorList>
    </citation>
    <scope>NUCLEOTIDE SEQUENCE [LARGE SCALE GENOMIC DNA]</scope>
    <source>
        <strain evidence="8">cv. XIE 37</strain>
        <tissue evidence="7">Leaf</tissue>
    </source>
</reference>
<dbReference type="InterPro" id="IPR036093">
    <property type="entry name" value="NAC_dom_sf"/>
</dbReference>
<feature type="domain" description="NAC" evidence="6">
    <location>
        <begin position="18"/>
        <end position="174"/>
    </location>
</feature>
<evidence type="ECO:0000313" key="7">
    <source>
        <dbReference type="EMBL" id="KAF5735849.1"/>
    </source>
</evidence>
<name>A0A7J7CPF3_TRIWF</name>
<keyword evidence="3" id="KW-0804">Transcription</keyword>
<dbReference type="EMBL" id="JAAARO010000015">
    <property type="protein sequence ID" value="KAF5735849.1"/>
    <property type="molecule type" value="Genomic_DNA"/>
</dbReference>
<dbReference type="Gene3D" id="2.170.150.80">
    <property type="entry name" value="NAC domain"/>
    <property type="match status" value="1"/>
</dbReference>
<feature type="region of interest" description="Disordered" evidence="5">
    <location>
        <begin position="78"/>
        <end position="98"/>
    </location>
</feature>
<evidence type="ECO:0000256" key="5">
    <source>
        <dbReference type="SAM" id="MobiDB-lite"/>
    </source>
</evidence>
<evidence type="ECO:0000256" key="3">
    <source>
        <dbReference type="ARBA" id="ARBA00023163"/>
    </source>
</evidence>
<protein>
    <submittedName>
        <fullName evidence="7">Putative transcription factor</fullName>
    </submittedName>
</protein>
<dbReference type="InterPro" id="IPR003441">
    <property type="entry name" value="NAC-dom"/>
</dbReference>
<dbReference type="GO" id="GO:0003677">
    <property type="term" value="F:DNA binding"/>
    <property type="evidence" value="ECO:0007669"/>
    <property type="project" value="UniProtKB-KW"/>
</dbReference>
<accession>A0A7J7CPF3</accession>
<dbReference type="OrthoDB" id="676820at2759"/>
<proteinExistence type="predicted"/>
<evidence type="ECO:0000259" key="6">
    <source>
        <dbReference type="PROSITE" id="PS51005"/>
    </source>
</evidence>
<comment type="caution">
    <text evidence="7">The sequence shown here is derived from an EMBL/GenBank/DDBJ whole genome shotgun (WGS) entry which is preliminary data.</text>
</comment>
<evidence type="ECO:0000313" key="8">
    <source>
        <dbReference type="Proteomes" id="UP000593562"/>
    </source>
</evidence>
<evidence type="ECO:0000256" key="1">
    <source>
        <dbReference type="ARBA" id="ARBA00023015"/>
    </source>
</evidence>
<dbReference type="PANTHER" id="PTHR31719:SF130">
    <property type="entry name" value="NAC DOMAIN-CONTAINING PROTEIN 18"/>
    <property type="match status" value="1"/>
</dbReference>
<dbReference type="AlphaFoldDB" id="A0A7J7CPF3"/>
<keyword evidence="4" id="KW-0539">Nucleus</keyword>
<dbReference type="FunCoup" id="A0A7J7CPF3">
    <property type="interactions" value="2"/>
</dbReference>
<keyword evidence="2" id="KW-0238">DNA-binding</keyword>
<dbReference type="PROSITE" id="PS51005">
    <property type="entry name" value="NAC"/>
    <property type="match status" value="1"/>
</dbReference>
<gene>
    <name evidence="7" type="ORF">HS088_TW15G01365</name>
</gene>
<keyword evidence="1" id="KW-0805">Transcription regulation</keyword>